<sequence length="1553" mass="175729">MIGRQVESSSVDPVTIIIRECINMSSAMRKYSKLSSQTGITALLAGGGDIIHNQDELSTNKFNSLSTHKNNDPFLLGFIQLRLMLNKLDTLNDVDSLTVLQPFLLVVSTNTISGYITSLALDSLQKFINLNIIDQHSKNYVNAYRGLINALTHCRFQSSDQISDDSVLLKVVMLLNSIINLPSQICDCLSDSIMYDVIQTTLSLACNKRRADVLKKAAESTMISITLKVFGKLRTAEPANLLQQYINDESYSKDNLKDDVIGTGIANELQSIESLTLQQQESINNSVGDAEDPMSDIKENNNQFSDSESHVVNIENLSNTESDQVVLDRSTKQDNTNIEGNHTFESNYGVTVARQYLTLLLSLILPENQTKHTNSTKIFSLQLLTTIIEFAGDKLPLYPRLFSLVADPIFKSILFIIQTNSKLSLLQATLQLFTTLVAVLGNYLPMQIELTLSRIFAIMLGGNHDITEDNTSGSSSSNKNNNNGSGNSNSNIKTTKSMSIFTNQIPDSSEAAKKELLIEQISILWLRSSSFFISMFVSFDCDLNRADLALGFLKMLTKLSLPEAAITSTEIVPPICLEGVMSLIDDMFARIRSVPESVSTNDLKQNEVLRQRERKNEFINCANEFNIKPKKGIPLLIEKKFIENNTDNAIAKFLFENNGRLNKKTIGLLLCDPKKTLLLKEFINLFNFRGLRVDEAIRVLLTKFRLPGESQQIERIIEAFSIAYAKSQDNKGGNEIIDNRAEETNLDTTNTEANIKEENNEEYDPVIPDSDSVFVLSYSIIMLNTDLHNPQVKEHMSFDEYSSNLRGCYNSKDFPHWYLDKIYCSIRDKEIVMPEEHHGNDKWFEDAWNNLIASTTVMTKIQKDNVDVIDKFSPIDLLGFDRTIFKHVGPSIVNTLLKIFVVASDDHVAGRVLTCLDKCAFVAEFFKNKKLYNNIVDTIAKFTTVLGPNSYIKEAHDNSYFNYEDNIPLVEITVDEKTKIPVSNLSVRLGKSLKSRLCCLMFFRILQRTRNGSIISSELWDNIVSILKQLFENLLLSPDIFTDLQEKLKLGHLPKPQPDISINKSIENRGLLSTFASYLKGDEEPTEEEVDYSKRALEYINKSNVAASIVGNENIITPGFIKSLLESLNEKKDENNLKYFEAELLFITELIVALTLFCKDEKELSNIILDKLRIMIKMSGVTKRTIRRLLMYEILLISVINGQENRISTLIKDQLLGMPEIFNEKYFSTKQGEELIRRVLSLTDIANYRQHILKDEYFWRFLRWLASMPIHTKTTYNYVKDLFEANKNSIISQNDVFMFVLGLLDEISSIGAVGSRWELEYNKSVESGHKVSSNNPYQNIVEISLKSINMTATLIENRNLSKNEMVAIIQALVHQCMNPCEQIRSYAVSSLESSLTERIQLSKPKLNSDSNIGGELIKFEDIINIGIVSIINMKTNDQKKETDVINNIGDDGALEVPITTLLSVISKAYLYHLEKGTVTNETFVYILNVFNGYVDNPKIETQLQELILKKKRIEKNGATTMKQLNSISMLKEEDDENEKAKEQADEARNMNQE</sequence>
<keyword evidence="4" id="KW-1185">Reference proteome</keyword>
<dbReference type="PROSITE" id="PS50190">
    <property type="entry name" value="SEC7"/>
    <property type="match status" value="1"/>
</dbReference>
<dbReference type="PANTHER" id="PTHR10663">
    <property type="entry name" value="GUANYL-NUCLEOTIDE EXCHANGE FACTOR"/>
    <property type="match status" value="1"/>
</dbReference>
<evidence type="ECO:0000259" key="2">
    <source>
        <dbReference type="PROSITE" id="PS50190"/>
    </source>
</evidence>
<organism evidence="3 4">
    <name type="scientific">Arxiozyma heterogenica</name>
    <dbReference type="NCBI Taxonomy" id="278026"/>
    <lineage>
        <taxon>Eukaryota</taxon>
        <taxon>Fungi</taxon>
        <taxon>Dikarya</taxon>
        <taxon>Ascomycota</taxon>
        <taxon>Saccharomycotina</taxon>
        <taxon>Saccharomycetes</taxon>
        <taxon>Saccharomycetales</taxon>
        <taxon>Saccharomycetaceae</taxon>
        <taxon>Arxiozyma</taxon>
    </lineage>
</organism>
<feature type="compositionally biased region" description="Basic and acidic residues" evidence="1">
    <location>
        <begin position="1538"/>
        <end position="1553"/>
    </location>
</feature>
<protein>
    <recommendedName>
        <fullName evidence="2">SEC7 domain-containing protein</fullName>
    </recommendedName>
</protein>
<dbReference type="InterPro" id="IPR035999">
    <property type="entry name" value="Sec7_dom_sf"/>
</dbReference>
<dbReference type="Gene3D" id="1.10.220.20">
    <property type="match status" value="1"/>
</dbReference>
<dbReference type="EMBL" id="JAWIZZ010000053">
    <property type="protein sequence ID" value="KAK5778720.1"/>
    <property type="molecule type" value="Genomic_DNA"/>
</dbReference>
<proteinExistence type="predicted"/>
<dbReference type="PANTHER" id="PTHR10663:SF388">
    <property type="entry name" value="GOLGI-SPECIFIC BREFELDIN A-RESISTANCE GUANINE NUCLEOTIDE EXCHANGE FACTOR 1"/>
    <property type="match status" value="1"/>
</dbReference>
<name>A0AAN7WKD6_9SACH</name>
<evidence type="ECO:0000256" key="1">
    <source>
        <dbReference type="SAM" id="MobiDB-lite"/>
    </source>
</evidence>
<dbReference type="GO" id="GO:0016192">
    <property type="term" value="P:vesicle-mediated transport"/>
    <property type="evidence" value="ECO:0007669"/>
    <property type="project" value="UniProtKB-ARBA"/>
</dbReference>
<dbReference type="InterPro" id="IPR000904">
    <property type="entry name" value="Sec7_dom"/>
</dbReference>
<feature type="compositionally biased region" description="Low complexity" evidence="1">
    <location>
        <begin position="470"/>
        <end position="493"/>
    </location>
</feature>
<dbReference type="SMART" id="SM00222">
    <property type="entry name" value="Sec7"/>
    <property type="match status" value="1"/>
</dbReference>
<evidence type="ECO:0000313" key="4">
    <source>
        <dbReference type="Proteomes" id="UP001306508"/>
    </source>
</evidence>
<dbReference type="InterPro" id="IPR032691">
    <property type="entry name" value="Mon2/Sec7/BIG1-like_HUS"/>
</dbReference>
<gene>
    <name evidence="3" type="ORF">RI543_004391</name>
</gene>
<dbReference type="Gene3D" id="1.10.1000.11">
    <property type="entry name" value="Arf Nucleotide-binding Site Opener,domain 2"/>
    <property type="match status" value="1"/>
</dbReference>
<feature type="domain" description="SEC7" evidence="2">
    <location>
        <begin position="607"/>
        <end position="829"/>
    </location>
</feature>
<dbReference type="GO" id="GO:0032012">
    <property type="term" value="P:regulation of ARF protein signal transduction"/>
    <property type="evidence" value="ECO:0007669"/>
    <property type="project" value="InterPro"/>
</dbReference>
<dbReference type="Proteomes" id="UP001306508">
    <property type="component" value="Unassembled WGS sequence"/>
</dbReference>
<feature type="region of interest" description="Disordered" evidence="1">
    <location>
        <begin position="469"/>
        <end position="493"/>
    </location>
</feature>
<dbReference type="InterPro" id="IPR023394">
    <property type="entry name" value="Sec7_C_sf"/>
</dbReference>
<dbReference type="GO" id="GO:0005794">
    <property type="term" value="C:Golgi apparatus"/>
    <property type="evidence" value="ECO:0007669"/>
    <property type="project" value="UniProtKB-ARBA"/>
</dbReference>
<reference evidence="4" key="1">
    <citation type="submission" date="2023-07" db="EMBL/GenBank/DDBJ databases">
        <title>A draft genome of Kazachstania heterogenica Y-27499.</title>
        <authorList>
            <person name="Donic C."/>
            <person name="Kralova J.S."/>
            <person name="Fidel L."/>
            <person name="Ben-Dor S."/>
            <person name="Jung S."/>
        </authorList>
    </citation>
    <scope>NUCLEOTIDE SEQUENCE [LARGE SCALE GENOMIC DNA]</scope>
    <source>
        <strain evidence="4">Y27499</strain>
    </source>
</reference>
<feature type="region of interest" description="Disordered" evidence="1">
    <location>
        <begin position="1524"/>
        <end position="1553"/>
    </location>
</feature>
<comment type="caution">
    <text evidence="3">The sequence shown here is derived from an EMBL/GenBank/DDBJ whole genome shotgun (WGS) entry which is preliminary data.</text>
</comment>
<dbReference type="Pfam" id="PF01369">
    <property type="entry name" value="Sec7"/>
    <property type="match status" value="1"/>
</dbReference>
<evidence type="ECO:0000313" key="3">
    <source>
        <dbReference type="EMBL" id="KAK5778720.1"/>
    </source>
</evidence>
<dbReference type="CDD" id="cd00171">
    <property type="entry name" value="Sec7"/>
    <property type="match status" value="1"/>
</dbReference>
<dbReference type="GO" id="GO:0005085">
    <property type="term" value="F:guanyl-nucleotide exchange factor activity"/>
    <property type="evidence" value="ECO:0007669"/>
    <property type="project" value="InterPro"/>
</dbReference>
<dbReference type="Pfam" id="PF12783">
    <property type="entry name" value="Sec7-like_HUS"/>
    <property type="match status" value="1"/>
</dbReference>
<dbReference type="SUPFAM" id="SSF48425">
    <property type="entry name" value="Sec7 domain"/>
    <property type="match status" value="1"/>
</dbReference>
<accession>A0AAN7WKD6</accession>